<dbReference type="PROSITE" id="PS51367">
    <property type="entry name" value="THAUMATIN_2"/>
    <property type="match status" value="1"/>
</dbReference>
<feature type="disulfide bond" evidence="1">
    <location>
        <begin position="185"/>
        <end position="202"/>
    </location>
</feature>
<dbReference type="RefSeq" id="XP_043003525.1">
    <property type="nucleotide sequence ID" value="XM_043158182.1"/>
</dbReference>
<keyword evidence="1" id="KW-1015">Disulfide bond</keyword>
<dbReference type="KEGG" id="more:E1B28_013033"/>
<dbReference type="AlphaFoldDB" id="A0A9P7RNY3"/>
<feature type="disulfide bond" evidence="1">
    <location>
        <begin position="221"/>
        <end position="231"/>
    </location>
</feature>
<dbReference type="PIRSF" id="PIRSF002703">
    <property type="entry name" value="Thaumatin"/>
    <property type="match status" value="1"/>
</dbReference>
<feature type="disulfide bond" evidence="1">
    <location>
        <begin position="54"/>
        <end position="278"/>
    </location>
</feature>
<dbReference type="InterPro" id="IPR001938">
    <property type="entry name" value="Thaumatin"/>
</dbReference>
<dbReference type="PRINTS" id="PR00347">
    <property type="entry name" value="THAUMATIN"/>
</dbReference>
<name>A0A9P7RNY3_9AGAR</name>
<feature type="disulfide bond" evidence="1">
    <location>
        <begin position="206"/>
        <end position="220"/>
    </location>
</feature>
<evidence type="ECO:0000256" key="1">
    <source>
        <dbReference type="PIRSR" id="PIRSR002703-1"/>
    </source>
</evidence>
<reference evidence="2" key="1">
    <citation type="journal article" date="2021" name="Genome Biol. Evol.">
        <title>The assembled and annotated genome of the fairy-ring fungus Marasmius oreades.</title>
        <authorList>
            <person name="Hiltunen M."/>
            <person name="Ament-Velasquez S.L."/>
            <person name="Johannesson H."/>
        </authorList>
    </citation>
    <scope>NUCLEOTIDE SEQUENCE</scope>
    <source>
        <strain evidence="2">03SP1</strain>
    </source>
</reference>
<feature type="disulfide bond" evidence="1">
    <location>
        <begin position="106"/>
        <end position="117"/>
    </location>
</feature>
<protein>
    <recommendedName>
        <fullName evidence="4">Thaumatin-like protein</fullName>
    </recommendedName>
</protein>
<organism evidence="2 3">
    <name type="scientific">Marasmius oreades</name>
    <name type="common">fairy-ring Marasmius</name>
    <dbReference type="NCBI Taxonomy" id="181124"/>
    <lineage>
        <taxon>Eukaryota</taxon>
        <taxon>Fungi</taxon>
        <taxon>Dikarya</taxon>
        <taxon>Basidiomycota</taxon>
        <taxon>Agaricomycotina</taxon>
        <taxon>Agaricomycetes</taxon>
        <taxon>Agaricomycetidae</taxon>
        <taxon>Agaricales</taxon>
        <taxon>Marasmiineae</taxon>
        <taxon>Marasmiaceae</taxon>
        <taxon>Marasmius</taxon>
    </lineage>
</organism>
<feature type="disulfide bond" evidence="1">
    <location>
        <begin position="122"/>
        <end position="128"/>
    </location>
</feature>
<accession>A0A9P7RNY3</accession>
<comment type="caution">
    <text evidence="2">The sequence shown here is derived from an EMBL/GenBank/DDBJ whole genome shotgun (WGS) entry which is preliminary data.</text>
</comment>
<feature type="disulfide bond" evidence="1">
    <location>
        <begin position="172"/>
        <end position="265"/>
    </location>
</feature>
<dbReference type="EMBL" id="CM032189">
    <property type="protein sequence ID" value="KAG7087054.1"/>
    <property type="molecule type" value="Genomic_DNA"/>
</dbReference>
<dbReference type="Gene3D" id="2.60.110.10">
    <property type="entry name" value="Thaumatin"/>
    <property type="match status" value="1"/>
</dbReference>
<dbReference type="OrthoDB" id="430315at2759"/>
<dbReference type="GeneID" id="66082108"/>
<dbReference type="InterPro" id="IPR037176">
    <property type="entry name" value="Osmotin/thaumatin-like_sf"/>
</dbReference>
<evidence type="ECO:0000313" key="3">
    <source>
        <dbReference type="Proteomes" id="UP001049176"/>
    </source>
</evidence>
<dbReference type="SUPFAM" id="SSF49870">
    <property type="entry name" value="Osmotin, thaumatin-like protein"/>
    <property type="match status" value="1"/>
</dbReference>
<gene>
    <name evidence="2" type="ORF">E1B28_013033</name>
</gene>
<dbReference type="PANTHER" id="PTHR31048">
    <property type="entry name" value="OS03G0233200 PROTEIN"/>
    <property type="match status" value="1"/>
</dbReference>
<evidence type="ECO:0008006" key="4">
    <source>
        <dbReference type="Google" id="ProtNLM"/>
    </source>
</evidence>
<proteinExistence type="predicted"/>
<dbReference type="Proteomes" id="UP001049176">
    <property type="component" value="Chromosome 9"/>
</dbReference>
<sequence length="279" mass="29376">MTCTAATHEHSIHHHHIPSGLFEERSMALLLDAVNVAVAAATGNARVFTVMNNCPYTIWPALYTDPGVGPSKPNQSTGWEAPSGSSVIFTVPDDWKSGRIWGRTSCNFDTNPGPTSCVTGGCIGGMECTQPGVPPTSLAEWTLRGDGNRDFYDVSLVDGSNLPMSITNTAGCPVAECPVDLNTNCPAALRGPSAPDGNNAGCKSACFANLDGNPTDSANCCSGSHNTPATCPNSGVQFYDYFKTQCKNSYAYAFDESSNTALWTCDSGLKAGYTLTFCP</sequence>
<dbReference type="Pfam" id="PF00314">
    <property type="entry name" value="Thaumatin"/>
    <property type="match status" value="1"/>
</dbReference>
<feature type="disulfide bond" evidence="1">
    <location>
        <begin position="177"/>
        <end position="246"/>
    </location>
</feature>
<keyword evidence="3" id="KW-1185">Reference proteome</keyword>
<dbReference type="SMART" id="SM00205">
    <property type="entry name" value="THN"/>
    <property type="match status" value="1"/>
</dbReference>
<evidence type="ECO:0000313" key="2">
    <source>
        <dbReference type="EMBL" id="KAG7087054.1"/>
    </source>
</evidence>